<keyword evidence="1" id="KW-0805">Transcription regulation</keyword>
<dbReference type="Proteomes" id="UP000823849">
    <property type="component" value="Unassembled WGS sequence"/>
</dbReference>
<proteinExistence type="predicted"/>
<dbReference type="AlphaFoldDB" id="A0A9D2SM53"/>
<dbReference type="Gene3D" id="1.10.10.10">
    <property type="entry name" value="Winged helix-like DNA-binding domain superfamily/Winged helix DNA-binding domain"/>
    <property type="match status" value="1"/>
</dbReference>
<comment type="caution">
    <text evidence="4">The sequence shown here is derived from an EMBL/GenBank/DDBJ whole genome shotgun (WGS) entry which is preliminary data.</text>
</comment>
<dbReference type="InterPro" id="IPR016032">
    <property type="entry name" value="Sig_transdc_resp-reg_C-effctor"/>
</dbReference>
<dbReference type="Pfam" id="PF03704">
    <property type="entry name" value="BTAD"/>
    <property type="match status" value="1"/>
</dbReference>
<dbReference type="GO" id="GO:0003677">
    <property type="term" value="F:DNA binding"/>
    <property type="evidence" value="ECO:0007669"/>
    <property type="project" value="InterPro"/>
</dbReference>
<protein>
    <recommendedName>
        <fullName evidence="3">Bacterial transcriptional activator domain-containing protein</fullName>
    </recommendedName>
</protein>
<name>A0A9D2SM53_9FIRM</name>
<sequence length="385" mass="44531">MLQIQMFGHFRMYDGERMLDEASFRSEMVLKLLTYIICHRKRPLSVRELTQILWDGSQSRNPAGALKNLVYRLRTILRSVWPETEFILTGRASYQWNRQVELAVDVEYFQQLCLAARRETGKEKAEFQRKAAAGYRGRFLEGIRDQGWVTERSACLHSLYLEMVRDLAAYLNENGQFRELEEMARKAIDMEPLDEGLYGWLIRALIGEGREKSAAEEYHRISGLLYRTSASVPADSLQELWRQLAASQKEDMDSFSVIQAGLREKPHAPGVFFCGYETFRDIYELEIRREKRAGRPVLLVLLALHPAEETETETLRAEMDRLKNVLLASLRRGDVVAQYDTSRFLVMLSGCRYEDGRKVMERVEYEFAQSSGNAAGKLCCSMEML</sequence>
<dbReference type="Gene3D" id="3.30.70.270">
    <property type="match status" value="1"/>
</dbReference>
<dbReference type="InterPro" id="IPR043128">
    <property type="entry name" value="Rev_trsase/Diguanyl_cyclase"/>
</dbReference>
<dbReference type="InterPro" id="IPR005158">
    <property type="entry name" value="BTAD"/>
</dbReference>
<dbReference type="InterPro" id="IPR011990">
    <property type="entry name" value="TPR-like_helical_dom_sf"/>
</dbReference>
<organism evidence="4 5">
    <name type="scientific">Candidatus Fusicatenibacter intestinigallinarum</name>
    <dbReference type="NCBI Taxonomy" id="2838598"/>
    <lineage>
        <taxon>Bacteria</taxon>
        <taxon>Bacillati</taxon>
        <taxon>Bacillota</taxon>
        <taxon>Clostridia</taxon>
        <taxon>Lachnospirales</taxon>
        <taxon>Lachnospiraceae</taxon>
        <taxon>Fusicatenibacter</taxon>
    </lineage>
</organism>
<dbReference type="Gene3D" id="1.25.40.10">
    <property type="entry name" value="Tetratricopeptide repeat domain"/>
    <property type="match status" value="1"/>
</dbReference>
<dbReference type="GO" id="GO:0006355">
    <property type="term" value="P:regulation of DNA-templated transcription"/>
    <property type="evidence" value="ECO:0007669"/>
    <property type="project" value="InterPro"/>
</dbReference>
<dbReference type="InterPro" id="IPR036388">
    <property type="entry name" value="WH-like_DNA-bd_sf"/>
</dbReference>
<dbReference type="InterPro" id="IPR051677">
    <property type="entry name" value="AfsR-DnrI-RedD_regulator"/>
</dbReference>
<accession>A0A9D2SM53</accession>
<dbReference type="PANTHER" id="PTHR35807:SF1">
    <property type="entry name" value="TRANSCRIPTIONAL REGULATOR REDD"/>
    <property type="match status" value="1"/>
</dbReference>
<reference evidence="4" key="1">
    <citation type="journal article" date="2021" name="PeerJ">
        <title>Extensive microbial diversity within the chicken gut microbiome revealed by metagenomics and culture.</title>
        <authorList>
            <person name="Gilroy R."/>
            <person name="Ravi A."/>
            <person name="Getino M."/>
            <person name="Pursley I."/>
            <person name="Horton D.L."/>
            <person name="Alikhan N.F."/>
            <person name="Baker D."/>
            <person name="Gharbi K."/>
            <person name="Hall N."/>
            <person name="Watson M."/>
            <person name="Adriaenssens E.M."/>
            <person name="Foster-Nyarko E."/>
            <person name="Jarju S."/>
            <person name="Secka A."/>
            <person name="Antonio M."/>
            <person name="Oren A."/>
            <person name="Chaudhuri R.R."/>
            <person name="La Ragione R."/>
            <person name="Hildebrand F."/>
            <person name="Pallen M.J."/>
        </authorList>
    </citation>
    <scope>NUCLEOTIDE SEQUENCE</scope>
    <source>
        <strain evidence="4">CHK185-5351</strain>
    </source>
</reference>
<reference evidence="4" key="2">
    <citation type="submission" date="2021-04" db="EMBL/GenBank/DDBJ databases">
        <authorList>
            <person name="Gilroy R."/>
        </authorList>
    </citation>
    <scope>NUCLEOTIDE SEQUENCE</scope>
    <source>
        <strain evidence="4">CHK185-5351</strain>
    </source>
</reference>
<dbReference type="PANTHER" id="PTHR35807">
    <property type="entry name" value="TRANSCRIPTIONAL REGULATOR REDD-RELATED"/>
    <property type="match status" value="1"/>
</dbReference>
<evidence type="ECO:0000313" key="4">
    <source>
        <dbReference type="EMBL" id="HJC14412.1"/>
    </source>
</evidence>
<dbReference type="SMART" id="SM01043">
    <property type="entry name" value="BTAD"/>
    <property type="match status" value="1"/>
</dbReference>
<feature type="domain" description="Bacterial transcriptional activator" evidence="3">
    <location>
        <begin position="104"/>
        <end position="245"/>
    </location>
</feature>
<dbReference type="SUPFAM" id="SSF46894">
    <property type="entry name" value="C-terminal effector domain of the bipartite response regulators"/>
    <property type="match status" value="1"/>
</dbReference>
<gene>
    <name evidence="4" type="ORF">H9705_01110</name>
</gene>
<evidence type="ECO:0000256" key="2">
    <source>
        <dbReference type="ARBA" id="ARBA00023163"/>
    </source>
</evidence>
<evidence type="ECO:0000256" key="1">
    <source>
        <dbReference type="ARBA" id="ARBA00023015"/>
    </source>
</evidence>
<evidence type="ECO:0000259" key="3">
    <source>
        <dbReference type="SMART" id="SM01043"/>
    </source>
</evidence>
<evidence type="ECO:0000313" key="5">
    <source>
        <dbReference type="Proteomes" id="UP000823849"/>
    </source>
</evidence>
<dbReference type="SUPFAM" id="SSF48452">
    <property type="entry name" value="TPR-like"/>
    <property type="match status" value="1"/>
</dbReference>
<dbReference type="EMBL" id="DWWU01000006">
    <property type="protein sequence ID" value="HJC14412.1"/>
    <property type="molecule type" value="Genomic_DNA"/>
</dbReference>
<keyword evidence="2" id="KW-0804">Transcription</keyword>